<keyword evidence="2" id="KW-1185">Reference proteome</keyword>
<dbReference type="Pfam" id="PF01161">
    <property type="entry name" value="PBP"/>
    <property type="match status" value="1"/>
</dbReference>
<dbReference type="InterPro" id="IPR008914">
    <property type="entry name" value="PEBP"/>
</dbReference>
<dbReference type="PANTHER" id="PTHR30289:SF1">
    <property type="entry name" value="PEBP (PHOSPHATIDYLETHANOLAMINE-BINDING PROTEIN) FAMILY PROTEIN"/>
    <property type="match status" value="1"/>
</dbReference>
<dbReference type="CDD" id="cd00457">
    <property type="entry name" value="PEBP"/>
    <property type="match status" value="1"/>
</dbReference>
<evidence type="ECO:0000313" key="2">
    <source>
        <dbReference type="Proteomes" id="UP001212152"/>
    </source>
</evidence>
<reference evidence="1" key="1">
    <citation type="submission" date="2020-05" db="EMBL/GenBank/DDBJ databases">
        <title>Phylogenomic resolution of chytrid fungi.</title>
        <authorList>
            <person name="Stajich J.E."/>
            <person name="Amses K."/>
            <person name="Simmons R."/>
            <person name="Seto K."/>
            <person name="Myers J."/>
            <person name="Bonds A."/>
            <person name="Quandt C.A."/>
            <person name="Barry K."/>
            <person name="Liu P."/>
            <person name="Grigoriev I."/>
            <person name="Longcore J.E."/>
            <person name="James T.Y."/>
        </authorList>
    </citation>
    <scope>NUCLEOTIDE SEQUENCE</scope>
    <source>
        <strain evidence="1">JEL0379</strain>
    </source>
</reference>
<organism evidence="1 2">
    <name type="scientific">Geranomyces variabilis</name>
    <dbReference type="NCBI Taxonomy" id="109894"/>
    <lineage>
        <taxon>Eukaryota</taxon>
        <taxon>Fungi</taxon>
        <taxon>Fungi incertae sedis</taxon>
        <taxon>Chytridiomycota</taxon>
        <taxon>Chytridiomycota incertae sedis</taxon>
        <taxon>Chytridiomycetes</taxon>
        <taxon>Spizellomycetales</taxon>
        <taxon>Powellomycetaceae</taxon>
        <taxon>Geranomyces</taxon>
    </lineage>
</organism>
<evidence type="ECO:0000313" key="1">
    <source>
        <dbReference type="EMBL" id="KAJ3184243.1"/>
    </source>
</evidence>
<sequence>MITSYLELAVGSVLTTFVKRAADPMQTIFTRRAVFERLEPKFAITSQDLGESGATLPIDYVRDGEGQFPHLTWERSELPVKTKQLLMIIEDPDAPLPTPVVHGLFLEISADTTSLSPSCIRAPHPFTPGKTLRGPVYIPPAPLLNTGVHNYVFQLIALSEPIELKEGKAATREEVEAAIEGKVAGYGIWVGRCSRTWKGGVILNQDL</sequence>
<comment type="caution">
    <text evidence="1">The sequence shown here is derived from an EMBL/GenBank/DDBJ whole genome shotgun (WGS) entry which is preliminary data.</text>
</comment>
<dbReference type="SUPFAM" id="SSF49777">
    <property type="entry name" value="PEBP-like"/>
    <property type="match status" value="1"/>
</dbReference>
<dbReference type="AlphaFoldDB" id="A0AAD5TTG1"/>
<dbReference type="Gene3D" id="3.90.280.10">
    <property type="entry name" value="PEBP-like"/>
    <property type="match status" value="1"/>
</dbReference>
<dbReference type="EMBL" id="JADGJQ010000004">
    <property type="protein sequence ID" value="KAJ3184243.1"/>
    <property type="molecule type" value="Genomic_DNA"/>
</dbReference>
<evidence type="ECO:0008006" key="3">
    <source>
        <dbReference type="Google" id="ProtNLM"/>
    </source>
</evidence>
<dbReference type="InterPro" id="IPR036610">
    <property type="entry name" value="PEBP-like_sf"/>
</dbReference>
<dbReference type="PANTHER" id="PTHR30289">
    <property type="entry name" value="UNCHARACTERIZED PROTEIN YBCL-RELATED"/>
    <property type="match status" value="1"/>
</dbReference>
<dbReference type="InterPro" id="IPR049556">
    <property type="entry name" value="PhiB"/>
</dbReference>
<gene>
    <name evidence="1" type="ORF">HDU87_005090</name>
</gene>
<protein>
    <recommendedName>
        <fullName evidence="3">PEBP-like protein</fullName>
    </recommendedName>
</protein>
<accession>A0AAD5TTG1</accession>
<name>A0AAD5TTG1_9FUNG</name>
<dbReference type="Proteomes" id="UP001212152">
    <property type="component" value="Unassembled WGS sequence"/>
</dbReference>
<proteinExistence type="predicted"/>